<reference evidence="1" key="1">
    <citation type="submission" date="2023-10" db="EMBL/GenBank/DDBJ databases">
        <title>Genome assembly of Pristionchus species.</title>
        <authorList>
            <person name="Yoshida K."/>
            <person name="Sommer R.J."/>
        </authorList>
    </citation>
    <scope>NUCLEOTIDE SEQUENCE</scope>
    <source>
        <strain evidence="1">RS0144</strain>
    </source>
</reference>
<evidence type="ECO:0000313" key="1">
    <source>
        <dbReference type="EMBL" id="GMS81037.1"/>
    </source>
</evidence>
<organism evidence="1 2">
    <name type="scientific">Pristionchus entomophagus</name>
    <dbReference type="NCBI Taxonomy" id="358040"/>
    <lineage>
        <taxon>Eukaryota</taxon>
        <taxon>Metazoa</taxon>
        <taxon>Ecdysozoa</taxon>
        <taxon>Nematoda</taxon>
        <taxon>Chromadorea</taxon>
        <taxon>Rhabditida</taxon>
        <taxon>Rhabditina</taxon>
        <taxon>Diplogasteromorpha</taxon>
        <taxon>Diplogasteroidea</taxon>
        <taxon>Neodiplogasteridae</taxon>
        <taxon>Pristionchus</taxon>
    </lineage>
</organism>
<accession>A0AAV5SEB2</accession>
<feature type="non-terminal residue" evidence="1">
    <location>
        <position position="1"/>
    </location>
</feature>
<protein>
    <submittedName>
        <fullName evidence="1">Uncharacterized protein</fullName>
    </submittedName>
</protein>
<dbReference type="Proteomes" id="UP001432027">
    <property type="component" value="Unassembled WGS sequence"/>
</dbReference>
<evidence type="ECO:0000313" key="2">
    <source>
        <dbReference type="Proteomes" id="UP001432027"/>
    </source>
</evidence>
<comment type="caution">
    <text evidence="1">The sequence shown here is derived from an EMBL/GenBank/DDBJ whole genome shotgun (WGS) entry which is preliminary data.</text>
</comment>
<gene>
    <name evidence="1" type="ORF">PENTCL1PPCAC_3212</name>
</gene>
<proteinExistence type="predicted"/>
<keyword evidence="2" id="KW-1185">Reference proteome</keyword>
<dbReference type="EMBL" id="BTSX01000001">
    <property type="protein sequence ID" value="GMS81037.1"/>
    <property type="molecule type" value="Genomic_DNA"/>
</dbReference>
<dbReference type="AlphaFoldDB" id="A0AAV5SEB2"/>
<sequence>LIWTRAEVRQRELITHSASNGLHLLLTNHSMHAFDYAAKIGCGAHIDGSNYQPMDNSLLSGE</sequence>
<name>A0AAV5SEB2_9BILA</name>